<dbReference type="Pfam" id="PF08659">
    <property type="entry name" value="KR"/>
    <property type="match status" value="2"/>
</dbReference>
<dbReference type="InterPro" id="IPR050091">
    <property type="entry name" value="PKS_NRPS_Biosynth_Enz"/>
</dbReference>
<dbReference type="SUPFAM" id="SSF53901">
    <property type="entry name" value="Thiolase-like"/>
    <property type="match status" value="3"/>
</dbReference>
<dbReference type="InterPro" id="IPR016035">
    <property type="entry name" value="Acyl_Trfase/lysoPLipase"/>
</dbReference>
<dbReference type="Gene3D" id="3.30.70.3290">
    <property type="match status" value="2"/>
</dbReference>
<feature type="domain" description="Ketosynthase family 3 (KS3)" evidence="7">
    <location>
        <begin position="2028"/>
        <end position="2410"/>
    </location>
</feature>
<feature type="domain" description="Carrier" evidence="6">
    <location>
        <begin position="3124"/>
        <end position="3198"/>
    </location>
</feature>
<dbReference type="Pfam" id="PF00501">
    <property type="entry name" value="AMP-binding"/>
    <property type="match status" value="1"/>
</dbReference>
<feature type="domain" description="Carrier" evidence="6">
    <location>
        <begin position="1371"/>
        <end position="1452"/>
    </location>
</feature>
<dbReference type="InterPro" id="IPR036291">
    <property type="entry name" value="NAD(P)-bd_dom_sf"/>
</dbReference>
<dbReference type="InterPro" id="IPR009081">
    <property type="entry name" value="PP-bd_ACP"/>
</dbReference>
<dbReference type="Pfam" id="PF14765">
    <property type="entry name" value="PS-DH"/>
    <property type="match status" value="1"/>
</dbReference>
<dbReference type="PROSITE" id="PS00606">
    <property type="entry name" value="KS3_1"/>
    <property type="match status" value="2"/>
</dbReference>
<dbReference type="InterPro" id="IPR013968">
    <property type="entry name" value="PKS_KR"/>
</dbReference>
<dbReference type="SUPFAM" id="SSF52777">
    <property type="entry name" value="CoA-dependent acyltransferases"/>
    <property type="match status" value="2"/>
</dbReference>
<dbReference type="EMBL" id="JAVFWL010000002">
    <property type="protein sequence ID" value="KAK6737168.1"/>
    <property type="molecule type" value="Genomic_DNA"/>
</dbReference>
<feature type="domain" description="Ketosynthase family 3 (KS3)" evidence="7">
    <location>
        <begin position="103"/>
        <end position="501"/>
    </location>
</feature>
<dbReference type="Pfam" id="PF00550">
    <property type="entry name" value="PP-binding"/>
    <property type="match status" value="9"/>
</dbReference>
<dbReference type="SMART" id="SM00822">
    <property type="entry name" value="PKS_KR"/>
    <property type="match status" value="1"/>
</dbReference>
<evidence type="ECO:0000259" key="7">
    <source>
        <dbReference type="PROSITE" id="PS52004"/>
    </source>
</evidence>
<keyword evidence="2" id="KW-0596">Phosphopantetheine</keyword>
<dbReference type="InterPro" id="IPR001227">
    <property type="entry name" value="Ac_transferase_dom_sf"/>
</dbReference>
<dbReference type="SMART" id="SM00827">
    <property type="entry name" value="PKS_AT"/>
    <property type="match status" value="1"/>
</dbReference>
<dbReference type="PROSITE" id="PS52004">
    <property type="entry name" value="KS3_2"/>
    <property type="match status" value="3"/>
</dbReference>
<dbReference type="SUPFAM" id="SSF51735">
    <property type="entry name" value="NAD(P)-binding Rossmann-fold domains"/>
    <property type="match status" value="2"/>
</dbReference>
<dbReference type="Gene3D" id="3.40.366.10">
    <property type="entry name" value="Malonyl-Coenzyme A Acyl Carrier Protein, domain 2"/>
    <property type="match status" value="1"/>
</dbReference>
<evidence type="ECO:0000313" key="9">
    <source>
        <dbReference type="Proteomes" id="UP001303046"/>
    </source>
</evidence>
<dbReference type="PANTHER" id="PTHR43775:SF51">
    <property type="entry name" value="INACTIVE PHENOLPHTHIOCEROL SYNTHESIS POLYKETIDE SYNTHASE TYPE I PKS1-RELATED"/>
    <property type="match status" value="1"/>
</dbReference>
<feature type="region of interest" description="Disordered" evidence="5">
    <location>
        <begin position="3085"/>
        <end position="3129"/>
    </location>
</feature>
<feature type="domain" description="Carrier" evidence="6">
    <location>
        <begin position="3010"/>
        <end position="3087"/>
    </location>
</feature>
<evidence type="ECO:0000256" key="3">
    <source>
        <dbReference type="ARBA" id="ARBA00022553"/>
    </source>
</evidence>
<dbReference type="InterPro" id="IPR045851">
    <property type="entry name" value="AMP-bd_C_sf"/>
</dbReference>
<proteinExistence type="predicted"/>
<feature type="domain" description="Carrier" evidence="6">
    <location>
        <begin position="4482"/>
        <end position="4556"/>
    </location>
</feature>
<reference evidence="8 9" key="1">
    <citation type="submission" date="2023-08" db="EMBL/GenBank/DDBJ databases">
        <title>A Necator americanus chromosomal reference genome.</title>
        <authorList>
            <person name="Ilik V."/>
            <person name="Petrzelkova K.J."/>
            <person name="Pardy F."/>
            <person name="Fuh T."/>
            <person name="Niatou-Singa F.S."/>
            <person name="Gouil Q."/>
            <person name="Baker L."/>
            <person name="Ritchie M.E."/>
            <person name="Jex A.R."/>
            <person name="Gazzola D."/>
            <person name="Li H."/>
            <person name="Toshio Fujiwara R."/>
            <person name="Zhan B."/>
            <person name="Aroian R.V."/>
            <person name="Pafco B."/>
            <person name="Schwarz E.M."/>
        </authorList>
    </citation>
    <scope>NUCLEOTIDE SEQUENCE [LARGE SCALE GENOMIC DNA]</scope>
    <source>
        <strain evidence="8 9">Aroian</strain>
        <tissue evidence="8">Whole animal</tissue>
    </source>
</reference>
<gene>
    <name evidence="8" type="primary">Necator_chrII.g7496</name>
    <name evidence="8" type="ORF">RB195_019702</name>
</gene>
<dbReference type="InterPro" id="IPR020841">
    <property type="entry name" value="PKS_Beta-ketoAc_synthase_dom"/>
</dbReference>
<dbReference type="Gene3D" id="3.30.559.10">
    <property type="entry name" value="Chloramphenicol acetyltransferase-like domain"/>
    <property type="match status" value="1"/>
</dbReference>
<comment type="caution">
    <text evidence="8">The sequence shown here is derived from an EMBL/GenBank/DDBJ whole genome shotgun (WGS) entry which is preliminary data.</text>
</comment>
<dbReference type="SMART" id="SM00825">
    <property type="entry name" value="PKS_KS"/>
    <property type="match status" value="3"/>
</dbReference>
<dbReference type="SUPFAM" id="SSF56801">
    <property type="entry name" value="Acetyl-CoA synthetase-like"/>
    <property type="match status" value="1"/>
</dbReference>
<dbReference type="InterPro" id="IPR016039">
    <property type="entry name" value="Thiolase-like"/>
</dbReference>
<dbReference type="Pfam" id="PF02801">
    <property type="entry name" value="Ketoacyl-synt_C"/>
    <property type="match status" value="3"/>
</dbReference>
<dbReference type="PROSITE" id="PS50075">
    <property type="entry name" value="CARRIER"/>
    <property type="match status" value="9"/>
</dbReference>
<dbReference type="InterPro" id="IPR049551">
    <property type="entry name" value="PKS_DH_C"/>
</dbReference>
<dbReference type="Gene3D" id="3.30.70.250">
    <property type="entry name" value="Malonyl-CoA ACP transacylase, ACP-binding"/>
    <property type="match status" value="1"/>
</dbReference>
<protein>
    <recommendedName>
        <fullName evidence="1">oleoyl-[acyl-carrier-protein] hydrolase</fullName>
        <ecNumber evidence="1">3.1.2.14</ecNumber>
    </recommendedName>
</protein>
<dbReference type="Gene3D" id="1.10.1200.10">
    <property type="entry name" value="ACP-like"/>
    <property type="match status" value="8"/>
</dbReference>
<dbReference type="Gene3D" id="3.40.50.720">
    <property type="entry name" value="NAD(P)-binding Rossmann-like Domain"/>
    <property type="match status" value="2"/>
</dbReference>
<dbReference type="InterPro" id="IPR042099">
    <property type="entry name" value="ANL_N_sf"/>
</dbReference>
<dbReference type="InterPro" id="IPR032821">
    <property type="entry name" value="PKS_assoc"/>
</dbReference>
<organism evidence="8 9">
    <name type="scientific">Necator americanus</name>
    <name type="common">Human hookworm</name>
    <dbReference type="NCBI Taxonomy" id="51031"/>
    <lineage>
        <taxon>Eukaryota</taxon>
        <taxon>Metazoa</taxon>
        <taxon>Ecdysozoa</taxon>
        <taxon>Nematoda</taxon>
        <taxon>Chromadorea</taxon>
        <taxon>Rhabditida</taxon>
        <taxon>Rhabditina</taxon>
        <taxon>Rhabditomorpha</taxon>
        <taxon>Strongyloidea</taxon>
        <taxon>Ancylostomatidae</taxon>
        <taxon>Bunostominae</taxon>
        <taxon>Necator</taxon>
    </lineage>
</organism>
<feature type="domain" description="Carrier" evidence="6">
    <location>
        <begin position="1249"/>
        <end position="1330"/>
    </location>
</feature>
<keyword evidence="4" id="KW-0808">Transferase</keyword>
<dbReference type="InterPro" id="IPR018201">
    <property type="entry name" value="Ketoacyl_synth_AS"/>
</dbReference>
<dbReference type="InterPro" id="IPR057326">
    <property type="entry name" value="KR_dom"/>
</dbReference>
<evidence type="ECO:0000256" key="4">
    <source>
        <dbReference type="ARBA" id="ARBA00022679"/>
    </source>
</evidence>
<dbReference type="PROSITE" id="PS00455">
    <property type="entry name" value="AMP_BINDING"/>
    <property type="match status" value="1"/>
</dbReference>
<dbReference type="Gene3D" id="3.40.50.1820">
    <property type="entry name" value="alpha/beta hydrolase"/>
    <property type="match status" value="1"/>
</dbReference>
<dbReference type="Gene3D" id="3.30.300.30">
    <property type="match status" value="1"/>
</dbReference>
<sequence>MVPPHFSVELLIQKDHYIGAKIQPIVTRLPKSTTNKKNLCKQQSSATATPHEEKTKSAKCPDHEYTRFQCIHGGYKESEECPIVLRCKEPQSISREDAKNRDPISIGIVAASCRLPGGVNDTMELWDLLKTGKNPSSRIPVNRINTRDVLIEGKKYGSSTEGGNFISQDVSHFDPSFFDLSLGEAETIDPQQRLLLECIHECFENAGITELSEIGVFVGLMEKEYADLMERDTSINSLLGSMCAVMAGRISYVFGCHGPSITVDTACSSSLVAAELAINALKSGRCSRAIVAGINLILSEKGQGVRANGKMLSRHGMSLSFDARASGYGRSDGCAVLLLEKTKDDSNYLGIISDINVNHGGRAPSLTTPNPVAHKMLLTSLLQGFETLDVQYWEAHGTGTAVGDPIEANVLSTVFQNIRIGSMKTVIGHGEASAGGAALIKLALMLEKKYIPPAIHFHVLNNRIHLGNLTIPIVGEDAELNVCGMTSFGISGTNAAAILNVSKKPISKAGTFRKYSLLLISAKESTSLNIMVKNVENVLINGESKIDDVVATLASRKHHYSHRCAVVTDRRGRELCKSIGRKVVLEDSMGPALLLSNCRLSYDLLHFTPVLDHFTSLDDILSKDDKLLISFILFMSRLFEKLEVYADSGRELIAALIALSTLPLSQTSVELMGLSSVQDVVIALAKLNITSANNETVRRAIRTSRCGVTCLLPSHRICCDNNTVVGSYKILAICAQLYTSGFPFNFSHLCDPEVQSVRTPTYPFNRKSVWFNEKLNVYEHYLLGTIKSSTHLSITFNNYIDEIRHPQLFGTRRFGVGTALEIAHTALIQRIQGKIMIEAFHVDAQKMNGPCRLVTTVKKSGENFEVFAEVDCSRIFTCRASTFAESMLGNRPACPPRNPRGSITYLTYNKFVQNSILTSERTMTKAIIQCKFDNSPYNGVLELSSKMRPGTLLNTFIFFSTLPAKCEVVKDTNGTESGIEVWKDGKLKMIAFENGYSSSFSVSGRPSEIIQHRSTRNRNQAIRQENEFRKENHMREEDIRITSGTRSVPSTCKKSEFIEAPKNTENIYTSRQQRLHPLKPHLTSFKGYNRQQRTDIKDAKTTSADIPDRDNVLSMVIKATEETVARPFLINKHSLTNGFMELGLDSLNVVHFVNRLNEKYFPYLQLSTTDIFDNPTIEKLADHIREKKGSMKLKKSPRERIQSRKYEIITNNQLSTADSFDNPTIEKLADHIREKKGSKKTQNRKQGITTDDDVLSIVIRATQETVPQPLLVNKHSLTTGFMELGLDSLNVVHFVNRLNEKYFPYLQLSTTDIFDNPTIEKLADHIREKKGSMKLKKEKEHFDNPTIEKLADHIREKKGSKKTQNRKQGITTDDDVLSIVIRATQETVPQPLLVNKHSLTTGFMELGLDSLNVVHFVNRLNEKYFPYLQLSTTDIFDNPTIEKLADHIREKKGSKKTQNRKQGITTDDDVLSIVIRATQETVPQPLLVNKHSLTTGFIELGLDSLNVVHFVNRLNEKYFPYLQLSTTDIFDNPTIEKLADHIREKKGSKKTQNRKQGITTDDDVLSIVIRATQETVPQPLLVNKHSLTTGFMELGLDSLNVVHFVNRLNEKYFPYLQLSTTDIFDNPTIEKLADHIREKKGSVKLKKSPRDRIQSRKYEIITNNQLSTTSIFETPTIERLDGGLQKRRRKKRTEINQLSSERLQDDPPFGAALELENRVLPIERSSVHLFETGNFSEKETFNVFPLKLNGMFNEMDCQILRKHHVSKENLIPGAYQFYILLKWINSNSEQGTYFTLTNTSLSNPWKYEEGNEYELVQTDKNALHVIVNGETKCSSCASFNEHVVTPALDIISFRNECKTDCNMKQFYSKMAANGLAYDGQFQAIKSLKRNETRIFAVLDYKKPYAVWTLMDAALHAICLTVVDRRPDVYFLPIYVREIYLDHNLNPSPSQSIIALAEKVMENEKFIEADACIFVDDVLLFQCRKKLSLVLNSSQKTKHIVSEKSEGRRKVFPSIGSTFSSNHKMSPEEKSIYILGFNGKFCFSASDNKEFWQQLKIGIIGEESFTRECSPSSNYLMNMDITKWDPEFFGITPKEAPHIDVLQRLMMISVKNCLDNANLTKVPKNTGVFVGLSGSDFTNRVYSEVGEKASGYYSSGTNGSCVAGRIAHWLKLEGPVLVIDTACSSSFTALVNAADAIVNQKCDYAIVGGINLILHDTVTEVLKNAGMLSSKGVCQVFDANADGYIRSEVVGCILLSRYGTDARFKIARWAIGHNGEAASLQVPNGSSQERIMKQICEKEVGNVECHGTGTSLGDPIEIQAIARVHGHVTVSSVKSHVGHAEGASGIASLVSCLMQMENNYRSNQAHFKCPNPKIDFSDVKVNIVGEESSLPNFAINNFGFSGTNCSVLLRRQPFRQFLRAEPCKYYLAPISANDKQCLLKMVRELKEFVNLSDNDIGDICTTLQKGRTTYKYRHCILFNYKRQVVWEYGQAIQRYDPPIILDQTDFISFEYGKGFCLHYLHSKKNHERLWSTAELDTFNMMNLPTALEHHKRIGVQYVKGNFIKWPLHNLAEINQTTNIPAYSFKEDRYWPFNKQFARNFGEVVSPPKDIYFEKILFEVTKVERNNVAAVVNLGRKTDLQNSRYYSICALESSNLFDQEIIVLYHCHRSSVSEALKLMSLWQLLATRHNFVLIVACLSNGTSYTEWTGLLRTLASEQQLPYKFVSYTELKDLNAELSYADIFECIFYNNSKRYVERLSAVKPKRIPSPTAGHLLITGGTGGVGRKIIELIKPNKATIVTRSSDSFGGENMSQTELLFLTSDLRSLELPRDEHYDVVVHCAGVVDNSLLANMNRLKFDNVCLPKSLGLSVLHEAMALKKPAKLIIASSAACILGSVGQANYAFANGMMTSLAEQFDMSTQIIHWGPWKNVGLLHGSYAEKLSRQLRSRGWNSLEPADALDVLNTNAKNILVFDGDFKHISRTQNHLQKFLSKVVKPEETCSNSPKNRSNRQRNLRKNENDLQRIIKEVSGIGDIAEKRFVPLMNLGVDSLMLEEIRKTINKELGYTITSREVYDNGTFDELSKILAQGEPKSHKAENAVSNADQRKENRTNTSTAENSLSQQKSPRKNETGLRRIIKEISGIADIEEKRFVPLMNLGVDSLMLEEIRKNISKELGYRITSREVYDNCTFDELSKIMARGELTSQKTQKAVNHANHREPDDQSADIAIIGYSGAFSGCESVEELWKNLLAGNECIQRAKSREDVFVDAAGIIPDIDKFDYKFWNMTEDDASALDPQIRVFLQTAYHALEKSGYIRKRNDLKIGVYAGAEPSEYGDPNSEAEGSLRRLFEMNMKDFVSTFTAHMLDLRGPAVGIYSACSTSLLAVTQACNSLRLSDVDIAIAGAVSLVLPNQTRYEFQEGLVLSKSGKCRPFDRGADGIVRGSAVGCVVLKMYNQALRDNDNIEAVIRGYSMNNDGVHKASFMAPNSRGEYECMKQALASLRADDVNRIGYIECHGTGTRVGDEIELDALRKAYTTNPGLIVGSVKANIGHGFAGSGMAGLLKTIKILQEKRIPPQINIIKPRDDLTFTLNLKPTKLKPNSLAAVSSFGIGGTNVHIVLENSAPIHPAKGVEGPMVYILPISGATADACIAHCRAVSNYIKDKSNAELERIATTLQSRREHFKYRVSIAASSTAEAVSRLEAVSSPVLSNDIDNSNICFFFAPQGVQYPNMEKVSLNRAAVFTEELVRLTGAASKLFQEDFMSIMYPSDAHNDQIMNPKYAQVALFIICQAILAQLDKWGISSDLLLGHSVGEYSAAFYAGMMSESTCMNLLKQRGELVSTTNEARMLVIFGQELNLPDNVEVSAILSQNLRCVVGSPDSIASLARQLDAQQISYRELTTERGFHSSMMDCLEEDFTKLLRNVQFLDGHKNIISNIDGEIITNLTSSYCWNHMRQPVNLMKCIDTVLLNSDIKIIVEVGPSGVLRHLLTERRSDVQVISTVLGRNKGLELSANSQLFQCVADLWAQGLNIDFSKHFPCSEFDPNMPTYPFEKLVCWREKLKNNAFNYYTASWTPRAKIDQQLEHLDKEDVLLISSNPDEFLKFVREFRHVEFKHPSEILHSDIDDPGRFSLIIYILSNDTSDFTVPFLVSRSICSATVAHRTRFIAISLTGEPVHWTVLGPIREYHLGRERKNVFVDNSEKIPIQQIIHSALHLREEVLFATKNSLLSMTYTETHFPDQKIRVGKTAAVIGGRGAIGSTYVDVLRKTTGVKNVVVLSRMPSRKVCIPGVSFYALDISDKNSVETTMSELYSRYGDLNTIVHSAGKTTSMSLKKSTSEMLSVLLPKIGGITNILEYLCRKNMNLENLLMTSSMSSFIALQGTEDYSAANVFMDALSLNGHPNVRRILSVQWPAWKNAGMAATIEQNDLNGILMRTSISPQIGKQIIKETLRKEGLIVHSLLPPLYIRELAEKAQLAEKAPNLPKAMSRNLSQRDKVAKIWSEVLGAEIYDDTDFFEHGGNSLSALRVIWRVNGLLNTNMTVDRLFEHTLFKDFVKALPCENVPSSAEVFDKTSPAELTHSQENMFLLQELERGAKYNILFTIHFREKAPTFSKERLIHSVHSLIARQHSLRTCFVQKPGFALAHQMVLSLTECFQNVEWKSMKPQEYDQMICEEKNFEFNLKEVPLRVRTGQIDGDYVIAFNQHHILTDGWSVTVLANELKQIYALYSESKNGGLKPLPYSLSQYAHWQRQHVQFSKELEELKRILSGRTATTLPYKLENRKSKETQGSFRKLIQILPEPMVVRLKSMAKINRTTDFVVVLSAFLISLRRLKVNGEDDSVVVGCPVVGRNEKVKDLIGYFLNNAIVSASVRLEDKLEDVILLLKKMTPQLKRFENVPFHKLVAKLGSERQSESHPIFQIFFNYRQQLDFPSVDFSDAIVKINQHSTNTVFDLSVSFDDTPKGMRIMMEYNSFKYRTETVRMLMNALLGNLIPQNNCAPTKRQIRSDYPVCVLSTNNDFSQGSNCKRTRTLRRKNLLSLGHGKVHTKITKIAEWANDSWSKLNGCAIRSDDIFAVEMDSGRAVEVILAMRHIGAGYAPVDPTWPPLRKAHIMGNIPLTFAIKDAILPCFSKTDRMRRRMKFNRTASTDIAYVIHTSGSSGSPKGVAISQKNVSSFLHGATRQILMKPGHRVSHSVNIVFDVSVFNIFGSLVNKCELCIHSAIKNAAFELVEMDCNIAFLPSAIFNALPIQDIQRVSVLEKLVVGGETVNDGVLGNALQLGLDITQIYGPTECTVWSLTNRCKNLPSEGSLIGKTMANEICGIKASTYEGELIIRGSKIARGYIGDVGDNRRFSCQNTTSPSYLTGDMVRREKEGFIYRGRIDRQLKFLGHRVELEEIERAILCSSPEVSEVSVLPLKSSIVAFIVSKHPIQRNTMCARLHDILPPFMIPSRFVHISSIPLNSSGKIDKDSLMKEFNRIYNMHSEKPESKTRTSSIEDRLISIIRKLIDVADVTVDNSFFALGGHSLLLFDLKREISQEFAVNVDVHELFSDQTISELAELISNKMRDGSSDIDTSIIIKLRETHRGKLNVYLIHAVGGSIFPYHTFLHVLPKQINIFAIEYKMDFEATSLKELAAFYSKAVAAHTRDVPSFLMGHSMGGTIAREMVEEMKMWRKEVPFVVMFDTWMIQPELVDIEAVTTFAKEMFSSLPDSVQRAERTTRLAEMLKEHKLSLSATKIYLFKSMELTDTPLHKFIRSNLTETMSRSITANGLDQYSEVPIKIYLIDGTHESCLRLENLNVHKGTLLSLFENWL</sequence>
<feature type="compositionally biased region" description="Basic and acidic residues" evidence="5">
    <location>
        <begin position="50"/>
        <end position="59"/>
    </location>
</feature>
<dbReference type="Pfam" id="PF00668">
    <property type="entry name" value="Condensation"/>
    <property type="match status" value="1"/>
</dbReference>
<evidence type="ECO:0000256" key="1">
    <source>
        <dbReference type="ARBA" id="ARBA00012480"/>
    </source>
</evidence>
<dbReference type="InterPro" id="IPR014043">
    <property type="entry name" value="Acyl_transferase_dom"/>
</dbReference>
<dbReference type="InterPro" id="IPR014031">
    <property type="entry name" value="Ketoacyl_synth_C"/>
</dbReference>
<feature type="domain" description="Carrier" evidence="6">
    <location>
        <begin position="1559"/>
        <end position="1640"/>
    </location>
</feature>
<dbReference type="Gene3D" id="3.30.559.30">
    <property type="entry name" value="Nonribosomal peptide synthetase, condensation domain"/>
    <property type="match status" value="1"/>
</dbReference>
<dbReference type="InterPro" id="IPR001242">
    <property type="entry name" value="Condensation_dom"/>
</dbReference>
<dbReference type="PANTHER" id="PTHR43775">
    <property type="entry name" value="FATTY ACID SYNTHASE"/>
    <property type="match status" value="1"/>
</dbReference>
<feature type="compositionally biased region" description="Polar residues" evidence="5">
    <location>
        <begin position="3108"/>
        <end position="3121"/>
    </location>
</feature>
<accession>A0ABR1CHM7</accession>
<dbReference type="Pfam" id="PF00975">
    <property type="entry name" value="Thioesterase"/>
    <property type="match status" value="1"/>
</dbReference>
<dbReference type="Proteomes" id="UP001303046">
    <property type="component" value="Unassembled WGS sequence"/>
</dbReference>
<feature type="compositionally biased region" description="Polar residues" evidence="5">
    <location>
        <begin position="34"/>
        <end position="48"/>
    </location>
</feature>
<keyword evidence="3" id="KW-0597">Phosphoprotein</keyword>
<name>A0ABR1CHM7_NECAM</name>
<evidence type="ECO:0000256" key="5">
    <source>
        <dbReference type="SAM" id="MobiDB-lite"/>
    </source>
</evidence>
<feature type="domain" description="Carrier" evidence="6">
    <location>
        <begin position="1465"/>
        <end position="1546"/>
    </location>
</feature>
<evidence type="ECO:0000256" key="2">
    <source>
        <dbReference type="ARBA" id="ARBA00022450"/>
    </source>
</evidence>
<evidence type="ECO:0000313" key="8">
    <source>
        <dbReference type="EMBL" id="KAK6737168.1"/>
    </source>
</evidence>
<dbReference type="InterPro" id="IPR020845">
    <property type="entry name" value="AMP-binding_CS"/>
</dbReference>
<dbReference type="Pfam" id="PF00109">
    <property type="entry name" value="ketoacyl-synt"/>
    <property type="match status" value="3"/>
</dbReference>
<dbReference type="InterPro" id="IPR029058">
    <property type="entry name" value="AB_hydrolase_fold"/>
</dbReference>
<dbReference type="Pfam" id="PF00698">
    <property type="entry name" value="Acyl_transf_1"/>
    <property type="match status" value="1"/>
</dbReference>
<dbReference type="SUPFAM" id="SSF47336">
    <property type="entry name" value="ACP-like"/>
    <property type="match status" value="9"/>
</dbReference>
<feature type="region of interest" description="Disordered" evidence="5">
    <location>
        <begin position="2995"/>
        <end position="3016"/>
    </location>
</feature>
<feature type="domain" description="Carrier" evidence="6">
    <location>
        <begin position="1107"/>
        <end position="1188"/>
    </location>
</feature>
<evidence type="ECO:0000259" key="6">
    <source>
        <dbReference type="PROSITE" id="PS50075"/>
    </source>
</evidence>
<feature type="region of interest" description="Disordered" evidence="5">
    <location>
        <begin position="34"/>
        <end position="59"/>
    </location>
</feature>
<dbReference type="InterPro" id="IPR036736">
    <property type="entry name" value="ACP-like_sf"/>
</dbReference>
<dbReference type="Pfam" id="PF16197">
    <property type="entry name" value="KAsynt_C_assoc"/>
    <property type="match status" value="2"/>
</dbReference>
<dbReference type="InterPro" id="IPR042104">
    <property type="entry name" value="PKS_dehydratase_sf"/>
</dbReference>
<dbReference type="Gene3D" id="3.10.129.110">
    <property type="entry name" value="Polyketide synthase dehydratase"/>
    <property type="match status" value="1"/>
</dbReference>
<dbReference type="InterPro" id="IPR014030">
    <property type="entry name" value="Ketoacyl_synth_N"/>
</dbReference>
<dbReference type="SMART" id="SM00823">
    <property type="entry name" value="PKS_PP"/>
    <property type="match status" value="9"/>
</dbReference>
<keyword evidence="9" id="KW-1185">Reference proteome</keyword>
<dbReference type="InterPro" id="IPR000873">
    <property type="entry name" value="AMP-dep_synth/lig_dom"/>
</dbReference>
<dbReference type="CDD" id="cd00833">
    <property type="entry name" value="PKS"/>
    <property type="match status" value="3"/>
</dbReference>
<dbReference type="SUPFAM" id="SSF53474">
    <property type="entry name" value="alpha/beta-Hydrolases"/>
    <property type="match status" value="1"/>
</dbReference>
<dbReference type="InterPro" id="IPR020806">
    <property type="entry name" value="PKS_PP-bd"/>
</dbReference>
<feature type="domain" description="Carrier" evidence="6">
    <location>
        <begin position="5484"/>
        <end position="5559"/>
    </location>
</feature>
<feature type="domain" description="Ketosynthase family 3 (KS3)" evidence="7">
    <location>
        <begin position="3220"/>
        <end position="3617"/>
    </location>
</feature>
<dbReference type="Gene3D" id="3.40.50.12780">
    <property type="entry name" value="N-terminal domain of ligase-like"/>
    <property type="match status" value="1"/>
</dbReference>
<dbReference type="Pfam" id="PF22621">
    <property type="entry name" value="CurL-like_PKS_C"/>
    <property type="match status" value="1"/>
</dbReference>
<dbReference type="InterPro" id="IPR001031">
    <property type="entry name" value="Thioesterase"/>
</dbReference>
<dbReference type="SUPFAM" id="SSF52151">
    <property type="entry name" value="FabD/lysophospholipase-like"/>
    <property type="match status" value="1"/>
</dbReference>
<dbReference type="EC" id="3.1.2.14" evidence="1"/>
<dbReference type="InterPro" id="IPR023213">
    <property type="entry name" value="CAT-like_dom_sf"/>
</dbReference>
<dbReference type="Gene3D" id="3.40.47.10">
    <property type="match status" value="3"/>
</dbReference>